<reference evidence="2 3" key="2">
    <citation type="journal article" date="2017" name="Int. J. Syst. Evol. Microbiol.">
        <title>Pseudomonas furukawaii sp. nov., a polychlorinated biphenyl-degrading bacterium isolated from biphenyl-contaminated soil in Japan.</title>
        <authorList>
            <person name="Kimura N."/>
            <person name="Watanabe T."/>
            <person name="Suenaga H."/>
            <person name="Fujihara H."/>
            <person name="Futagami T."/>
            <person name="Goto M."/>
            <person name="Hanada S."/>
            <person name="Hirose J."/>
        </authorList>
    </citation>
    <scope>NUCLEOTIDE SEQUENCE [LARGE SCALE GENOMIC DNA]</scope>
    <source>
        <strain evidence="3">DSM 10086 / NBRC 110670 / KF707</strain>
    </source>
</reference>
<protein>
    <submittedName>
        <fullName evidence="2">Endoribonuclease L-PSP</fullName>
    </submittedName>
</protein>
<organism evidence="2 3">
    <name type="scientific">Metapseudomonas furukawaii</name>
    <name type="common">Pseudomonas furukawaii</name>
    <dbReference type="NCBI Taxonomy" id="1149133"/>
    <lineage>
        <taxon>Bacteria</taxon>
        <taxon>Pseudomonadati</taxon>
        <taxon>Pseudomonadota</taxon>
        <taxon>Gammaproteobacteria</taxon>
        <taxon>Pseudomonadales</taxon>
        <taxon>Pseudomonadaceae</taxon>
        <taxon>Metapseudomonas</taxon>
    </lineage>
</organism>
<proteinExistence type="inferred from homology"/>
<dbReference type="PANTHER" id="PTHR11803">
    <property type="entry name" value="2-IMINOBUTANOATE/2-IMINOPROPANOATE DEAMINASE RIDA"/>
    <property type="match status" value="1"/>
</dbReference>
<dbReference type="Gene3D" id="3.30.1330.40">
    <property type="entry name" value="RutC-like"/>
    <property type="match status" value="1"/>
</dbReference>
<comment type="similarity">
    <text evidence="1">Belongs to the RutC family.</text>
</comment>
<dbReference type="KEGG" id="pfuw:KF707C_33240"/>
<evidence type="ECO:0000313" key="2">
    <source>
        <dbReference type="EMBL" id="BAU75012.1"/>
    </source>
</evidence>
<evidence type="ECO:0000313" key="3">
    <source>
        <dbReference type="Proteomes" id="UP000218554"/>
    </source>
</evidence>
<dbReference type="Proteomes" id="UP000218554">
    <property type="component" value="Chromosome"/>
</dbReference>
<dbReference type="GO" id="GO:0019239">
    <property type="term" value="F:deaminase activity"/>
    <property type="evidence" value="ECO:0007669"/>
    <property type="project" value="TreeGrafter"/>
</dbReference>
<dbReference type="RefSeq" id="WP_004422052.1">
    <property type="nucleotide sequence ID" value="NZ_AJMR01000214.1"/>
</dbReference>
<gene>
    <name evidence="2" type="ORF">KF707C_33240</name>
</gene>
<dbReference type="EMBL" id="AP014862">
    <property type="protein sequence ID" value="BAU75012.1"/>
    <property type="molecule type" value="Genomic_DNA"/>
</dbReference>
<dbReference type="CDD" id="cd00448">
    <property type="entry name" value="YjgF_YER057c_UK114_family"/>
    <property type="match status" value="1"/>
</dbReference>
<dbReference type="PANTHER" id="PTHR11803:SF58">
    <property type="entry name" value="PROTEIN HMF1-RELATED"/>
    <property type="match status" value="1"/>
</dbReference>
<dbReference type="Pfam" id="PF01042">
    <property type="entry name" value="Ribonuc_L-PSP"/>
    <property type="match status" value="1"/>
</dbReference>
<keyword evidence="3" id="KW-1185">Reference proteome</keyword>
<name>A0AAD1FGB7_METFU</name>
<dbReference type="InterPro" id="IPR035959">
    <property type="entry name" value="RutC-like_sf"/>
</dbReference>
<sequence>MNALKRHGIALGTGSQPLPFAQAVEADGWLYVSGQTPLKDGIVADGGIVPQAHQCIRNLLAILENAGYGPEHVVRCGVWLDDPRDFAAFNQVFQTYFGAHPPARACVVSSLVIDCKVEVDCVAYRLPGAKGGSA</sequence>
<dbReference type="SUPFAM" id="SSF55298">
    <property type="entry name" value="YjgF-like"/>
    <property type="match status" value="1"/>
</dbReference>
<reference evidence="3" key="1">
    <citation type="submission" date="2015-05" db="EMBL/GenBank/DDBJ databases">
        <title>Draft genome sequencing of a biphenyl-degrading bacterium, Pseudomonas balearica KF707 (=NBRC110670).</title>
        <authorList>
            <person name="Kimura N."/>
            <person name="Hirose J."/>
            <person name="Watanabe T."/>
            <person name="Suenaga H."/>
            <person name="Fujihara H."/>
            <person name="Noguchi M."/>
            <person name="Hashimoto M."/>
            <person name="Shimodaira J."/>
            <person name="Tsuchikane K."/>
            <person name="Hosoyama A."/>
            <person name="Yamazoe A."/>
            <person name="Fujita N."/>
            <person name="Furukawa K."/>
        </authorList>
    </citation>
    <scope>NUCLEOTIDE SEQUENCE [LARGE SCALE GENOMIC DNA]</scope>
    <source>
        <strain evidence="3">DSM 10086 / NBRC 110670 / KF707</strain>
    </source>
</reference>
<dbReference type="AlphaFoldDB" id="A0AAD1FGB7"/>
<evidence type="ECO:0000256" key="1">
    <source>
        <dbReference type="ARBA" id="ARBA00010552"/>
    </source>
</evidence>
<dbReference type="InterPro" id="IPR006175">
    <property type="entry name" value="YjgF/YER057c/UK114"/>
</dbReference>
<accession>A0AAD1FGB7</accession>
<dbReference type="GO" id="GO:0005829">
    <property type="term" value="C:cytosol"/>
    <property type="evidence" value="ECO:0007669"/>
    <property type="project" value="TreeGrafter"/>
</dbReference>